<accession>A0A8H3QU74</accession>
<proteinExistence type="predicted"/>
<dbReference type="Proteomes" id="UP000615446">
    <property type="component" value="Unassembled WGS sequence"/>
</dbReference>
<sequence>MNEKIRNRNEGSIKRSNSNDGYNVRLGSIKESLDPGLVLFIVAGKTAFQNLKRFAQSHWAKLVSPATLVLFPTEFEIGNTMEKVSTAMYGILKTIGIDFSSHEYIQIIRECFNSLHFESEHSNEEGTETGLIHDDNAESAVEELLFLHQQRLMICQNLPDEYDFTAFDTDMAHNSEIF</sequence>
<organism evidence="1 2">
    <name type="scientific">Rhizophagus clarus</name>
    <dbReference type="NCBI Taxonomy" id="94130"/>
    <lineage>
        <taxon>Eukaryota</taxon>
        <taxon>Fungi</taxon>
        <taxon>Fungi incertae sedis</taxon>
        <taxon>Mucoromycota</taxon>
        <taxon>Glomeromycotina</taxon>
        <taxon>Glomeromycetes</taxon>
        <taxon>Glomerales</taxon>
        <taxon>Glomeraceae</taxon>
        <taxon>Rhizophagus</taxon>
    </lineage>
</organism>
<protein>
    <submittedName>
        <fullName evidence="1">Uncharacterized protein</fullName>
    </submittedName>
</protein>
<comment type="caution">
    <text evidence="1">The sequence shown here is derived from an EMBL/GenBank/DDBJ whole genome shotgun (WGS) entry which is preliminary data.</text>
</comment>
<reference evidence="1" key="1">
    <citation type="submission" date="2019-10" db="EMBL/GenBank/DDBJ databases">
        <title>Conservation and host-specific expression of non-tandemly repeated heterogenous ribosome RNA gene in arbuscular mycorrhizal fungi.</title>
        <authorList>
            <person name="Maeda T."/>
            <person name="Kobayashi Y."/>
            <person name="Nakagawa T."/>
            <person name="Ezawa T."/>
            <person name="Yamaguchi K."/>
            <person name="Bino T."/>
            <person name="Nishimoto Y."/>
            <person name="Shigenobu S."/>
            <person name="Kawaguchi M."/>
        </authorList>
    </citation>
    <scope>NUCLEOTIDE SEQUENCE</scope>
    <source>
        <strain evidence="1">HR1</strain>
    </source>
</reference>
<dbReference type="EMBL" id="BLAL01000215">
    <property type="protein sequence ID" value="GES92373.1"/>
    <property type="molecule type" value="Genomic_DNA"/>
</dbReference>
<evidence type="ECO:0000313" key="2">
    <source>
        <dbReference type="Proteomes" id="UP000615446"/>
    </source>
</evidence>
<dbReference type="OrthoDB" id="2447770at2759"/>
<gene>
    <name evidence="1" type="ORF">RCL2_001915200</name>
</gene>
<evidence type="ECO:0000313" key="1">
    <source>
        <dbReference type="EMBL" id="GES92373.1"/>
    </source>
</evidence>
<dbReference type="AlphaFoldDB" id="A0A8H3QU74"/>
<name>A0A8H3QU74_9GLOM</name>